<organism evidence="2 3">
    <name type="scientific">Gimibacter soli</name>
    <dbReference type="NCBI Taxonomy" id="3024400"/>
    <lineage>
        <taxon>Bacteria</taxon>
        <taxon>Pseudomonadati</taxon>
        <taxon>Pseudomonadota</taxon>
        <taxon>Alphaproteobacteria</taxon>
        <taxon>Kordiimonadales</taxon>
        <taxon>Temperatibacteraceae</taxon>
        <taxon>Gimibacter</taxon>
    </lineage>
</organism>
<keyword evidence="3" id="KW-1185">Reference proteome</keyword>
<dbReference type="Pfam" id="PF13409">
    <property type="entry name" value="GST_N_2"/>
    <property type="match status" value="1"/>
</dbReference>
<dbReference type="InterPro" id="IPR004045">
    <property type="entry name" value="Glutathione_S-Trfase_N"/>
</dbReference>
<accession>A0AAE9XNB9</accession>
<dbReference type="InterPro" id="IPR050983">
    <property type="entry name" value="GST_Omega/HSP26"/>
</dbReference>
<dbReference type="EMBL" id="CP116805">
    <property type="protein sequence ID" value="WCL53704.1"/>
    <property type="molecule type" value="Genomic_DNA"/>
</dbReference>
<evidence type="ECO:0000313" key="2">
    <source>
        <dbReference type="EMBL" id="WCL53704.1"/>
    </source>
</evidence>
<dbReference type="Gene3D" id="3.40.30.10">
    <property type="entry name" value="Glutaredoxin"/>
    <property type="match status" value="1"/>
</dbReference>
<dbReference type="PROSITE" id="PS50404">
    <property type="entry name" value="GST_NTER"/>
    <property type="match status" value="1"/>
</dbReference>
<dbReference type="Gene3D" id="1.20.1050.10">
    <property type="match status" value="1"/>
</dbReference>
<reference evidence="2" key="1">
    <citation type="submission" date="2023-01" db="EMBL/GenBank/DDBJ databases">
        <title>The genome sequence of Kordiimonadaceae bacterium 6D33.</title>
        <authorList>
            <person name="Liu Y."/>
        </authorList>
    </citation>
    <scope>NUCLEOTIDE SEQUENCE</scope>
    <source>
        <strain evidence="2">6D33</strain>
    </source>
</reference>
<evidence type="ECO:0000313" key="3">
    <source>
        <dbReference type="Proteomes" id="UP001217500"/>
    </source>
</evidence>
<dbReference type="GO" id="GO:0005737">
    <property type="term" value="C:cytoplasm"/>
    <property type="evidence" value="ECO:0007669"/>
    <property type="project" value="TreeGrafter"/>
</dbReference>
<dbReference type="AlphaFoldDB" id="A0AAE9XNB9"/>
<dbReference type="InterPro" id="IPR036282">
    <property type="entry name" value="Glutathione-S-Trfase_C_sf"/>
</dbReference>
<dbReference type="PANTHER" id="PTHR43968">
    <property type="match status" value="1"/>
</dbReference>
<dbReference type="InterPro" id="IPR036249">
    <property type="entry name" value="Thioredoxin-like_sf"/>
</dbReference>
<dbReference type="SUPFAM" id="SSF47616">
    <property type="entry name" value="GST C-terminal domain-like"/>
    <property type="match status" value="1"/>
</dbReference>
<gene>
    <name evidence="2" type="ORF">PH603_14280</name>
</gene>
<dbReference type="Proteomes" id="UP001217500">
    <property type="component" value="Chromosome"/>
</dbReference>
<evidence type="ECO:0000259" key="1">
    <source>
        <dbReference type="PROSITE" id="PS50404"/>
    </source>
</evidence>
<name>A0AAE9XNB9_9PROT</name>
<dbReference type="SUPFAM" id="SSF52833">
    <property type="entry name" value="Thioredoxin-like"/>
    <property type="match status" value="1"/>
</dbReference>
<feature type="domain" description="GST N-terminal" evidence="1">
    <location>
        <begin position="1"/>
        <end position="82"/>
    </location>
</feature>
<dbReference type="CDD" id="cd03205">
    <property type="entry name" value="GST_C_6"/>
    <property type="match status" value="1"/>
</dbReference>
<dbReference type="KEGG" id="gso:PH603_14280"/>
<dbReference type="Pfam" id="PF13410">
    <property type="entry name" value="GST_C_2"/>
    <property type="match status" value="1"/>
</dbReference>
<dbReference type="PANTHER" id="PTHR43968:SF6">
    <property type="entry name" value="GLUTATHIONE S-TRANSFERASE OMEGA"/>
    <property type="match status" value="1"/>
</dbReference>
<protein>
    <submittedName>
        <fullName evidence="2">Glutathione S-transferase</fullName>
    </submittedName>
</protein>
<dbReference type="CDD" id="cd03049">
    <property type="entry name" value="GST_N_3"/>
    <property type="match status" value="1"/>
</dbReference>
<dbReference type="RefSeq" id="WP_289503237.1">
    <property type="nucleotide sequence ID" value="NZ_CP116805.1"/>
</dbReference>
<sequence>MKLFVSPTSPYVRKVLIAAIELGLADKLQLVTVNTLPTKQDPVIIAINPLGKIPALQIDDGTVLYDSRVILEYLNTVGKGTLIPTGGNAHWRALRLQALSDGLLDAAVAARYETALRPAPLQWQQWVDAQTGKIVAALDALQREALYESGITVAEISAYAALDYLDFRFDHLDWRSGRTALADFFEAFSKRKSVQSLPTRAA</sequence>
<proteinExistence type="predicted"/>